<sequence length="73" mass="8322">MHQAVVDSSHSSHRSKIWRGYQCDVQFSVLLRFPRRAAIMWTYVPRTYACDVSGDRLSSPAPIAELRGNVTDK</sequence>
<name>A0A8S4REU2_9NEOP</name>
<dbReference type="AlphaFoldDB" id="A0A8S4REU2"/>
<accession>A0A8S4REU2</accession>
<keyword evidence="2" id="KW-1185">Reference proteome</keyword>
<dbReference type="EMBL" id="CAKXAJ010025054">
    <property type="protein sequence ID" value="CAH2234343.1"/>
    <property type="molecule type" value="Genomic_DNA"/>
</dbReference>
<organism evidence="1 2">
    <name type="scientific">Pararge aegeria aegeria</name>
    <dbReference type="NCBI Taxonomy" id="348720"/>
    <lineage>
        <taxon>Eukaryota</taxon>
        <taxon>Metazoa</taxon>
        <taxon>Ecdysozoa</taxon>
        <taxon>Arthropoda</taxon>
        <taxon>Hexapoda</taxon>
        <taxon>Insecta</taxon>
        <taxon>Pterygota</taxon>
        <taxon>Neoptera</taxon>
        <taxon>Endopterygota</taxon>
        <taxon>Lepidoptera</taxon>
        <taxon>Glossata</taxon>
        <taxon>Ditrysia</taxon>
        <taxon>Papilionoidea</taxon>
        <taxon>Nymphalidae</taxon>
        <taxon>Satyrinae</taxon>
        <taxon>Satyrini</taxon>
        <taxon>Parargina</taxon>
        <taxon>Pararge</taxon>
    </lineage>
</organism>
<proteinExistence type="predicted"/>
<evidence type="ECO:0000313" key="1">
    <source>
        <dbReference type="EMBL" id="CAH2234343.1"/>
    </source>
</evidence>
<dbReference type="Proteomes" id="UP000838756">
    <property type="component" value="Unassembled WGS sequence"/>
</dbReference>
<reference evidence="1" key="1">
    <citation type="submission" date="2022-03" db="EMBL/GenBank/DDBJ databases">
        <authorList>
            <person name="Lindestad O."/>
        </authorList>
    </citation>
    <scope>NUCLEOTIDE SEQUENCE</scope>
</reference>
<protein>
    <submittedName>
        <fullName evidence="1">Jg12184 protein</fullName>
    </submittedName>
</protein>
<evidence type="ECO:0000313" key="2">
    <source>
        <dbReference type="Proteomes" id="UP000838756"/>
    </source>
</evidence>
<gene>
    <name evidence="1" type="primary">jg12184</name>
    <name evidence="1" type="ORF">PAEG_LOCUS12184</name>
</gene>
<comment type="caution">
    <text evidence="1">The sequence shown here is derived from an EMBL/GenBank/DDBJ whole genome shotgun (WGS) entry which is preliminary data.</text>
</comment>